<dbReference type="InterPro" id="IPR036412">
    <property type="entry name" value="HAD-like_sf"/>
</dbReference>
<dbReference type="Proteomes" id="UP000602050">
    <property type="component" value="Unassembled WGS sequence"/>
</dbReference>
<dbReference type="InterPro" id="IPR006379">
    <property type="entry name" value="HAD-SF_hydro_IIB"/>
</dbReference>
<keyword evidence="2" id="KW-1185">Reference proteome</keyword>
<reference evidence="1" key="1">
    <citation type="journal article" date="2014" name="Int. J. Syst. Evol. Microbiol.">
        <title>Complete genome sequence of Corynebacterium casei LMG S-19264T (=DSM 44701T), isolated from a smear-ripened cheese.</title>
        <authorList>
            <consortium name="US DOE Joint Genome Institute (JGI-PGF)"/>
            <person name="Walter F."/>
            <person name="Albersmeier A."/>
            <person name="Kalinowski J."/>
            <person name="Ruckert C."/>
        </authorList>
    </citation>
    <scope>NUCLEOTIDE SEQUENCE</scope>
    <source>
        <strain evidence="1">CGMCC 1.12360</strain>
    </source>
</reference>
<dbReference type="EMBL" id="BMEV01000014">
    <property type="protein sequence ID" value="GGH73077.1"/>
    <property type="molecule type" value="Genomic_DNA"/>
</dbReference>
<dbReference type="GO" id="GO:0000287">
    <property type="term" value="F:magnesium ion binding"/>
    <property type="evidence" value="ECO:0007669"/>
    <property type="project" value="TreeGrafter"/>
</dbReference>
<gene>
    <name evidence="1" type="ORF">GCM10010978_10570</name>
</gene>
<dbReference type="SFLD" id="SFLDS00003">
    <property type="entry name" value="Haloacid_Dehalogenase"/>
    <property type="match status" value="1"/>
</dbReference>
<evidence type="ECO:0000313" key="1">
    <source>
        <dbReference type="EMBL" id="GGH73077.1"/>
    </source>
</evidence>
<protein>
    <submittedName>
        <fullName evidence="1">Hydrolase</fullName>
    </submittedName>
</protein>
<reference evidence="1" key="2">
    <citation type="submission" date="2020-09" db="EMBL/GenBank/DDBJ databases">
        <authorList>
            <person name="Sun Q."/>
            <person name="Zhou Y."/>
        </authorList>
    </citation>
    <scope>NUCLEOTIDE SEQUENCE</scope>
    <source>
        <strain evidence="1">CGMCC 1.12360</strain>
    </source>
</reference>
<dbReference type="NCBIfam" id="TIGR00099">
    <property type="entry name" value="Cof-subfamily"/>
    <property type="match status" value="1"/>
</dbReference>
<accession>A0A8J2ZS14</accession>
<dbReference type="AlphaFoldDB" id="A0A8J2ZS14"/>
<dbReference type="Gene3D" id="3.40.50.1000">
    <property type="entry name" value="HAD superfamily/HAD-like"/>
    <property type="match status" value="1"/>
</dbReference>
<proteinExistence type="predicted"/>
<sequence>MIKKHLIALDLDGTLLTDDKKISARTLKTVKKAIADGHVVVIATGRPHRSSITYYHQLGLDTPMVNFNGALIHHPTDKKWDVLHNPMPIGTAKQIIDACYDLEVPNIVAEVQDDVFIDQFDQKLIDIFHQMDKNSTYTVGNLKHQLKEDPTSMLIFPEESHVQTLRNHLTEYHAELIEHRVWAAPWNIIEIVKKGMNKAVGLKKVAQHYNIPKERIIAFGDEDNDMEMIDFAGVGVAMGNAIEPLKNIANHVTKTNEEDGIAEFLEEYLQLKETTK</sequence>
<dbReference type="RefSeq" id="WP_188391337.1">
    <property type="nucleotide sequence ID" value="NZ_BMEV01000014.1"/>
</dbReference>
<comment type="caution">
    <text evidence="1">The sequence shown here is derived from an EMBL/GenBank/DDBJ whole genome shotgun (WGS) entry which is preliminary data.</text>
</comment>
<dbReference type="Pfam" id="PF08282">
    <property type="entry name" value="Hydrolase_3"/>
    <property type="match status" value="1"/>
</dbReference>
<dbReference type="PANTHER" id="PTHR10000">
    <property type="entry name" value="PHOSPHOSERINE PHOSPHATASE"/>
    <property type="match status" value="1"/>
</dbReference>
<dbReference type="PROSITE" id="PS01228">
    <property type="entry name" value="COF_1"/>
    <property type="match status" value="1"/>
</dbReference>
<dbReference type="InterPro" id="IPR023214">
    <property type="entry name" value="HAD_sf"/>
</dbReference>
<dbReference type="PANTHER" id="PTHR10000:SF23">
    <property type="entry name" value="5-AMINO-6-(5-PHOSPHO-D-RIBITYLAMINO)URACIL PHOSPHATASE YITU"/>
    <property type="match status" value="1"/>
</dbReference>
<dbReference type="NCBIfam" id="TIGR01484">
    <property type="entry name" value="HAD-SF-IIB"/>
    <property type="match status" value="1"/>
</dbReference>
<evidence type="ECO:0000313" key="2">
    <source>
        <dbReference type="Proteomes" id="UP000602050"/>
    </source>
</evidence>
<dbReference type="GO" id="GO:0005829">
    <property type="term" value="C:cytosol"/>
    <property type="evidence" value="ECO:0007669"/>
    <property type="project" value="TreeGrafter"/>
</dbReference>
<dbReference type="CDD" id="cd07516">
    <property type="entry name" value="HAD_Pase"/>
    <property type="match status" value="1"/>
</dbReference>
<dbReference type="Gene3D" id="3.30.1240.10">
    <property type="match status" value="1"/>
</dbReference>
<dbReference type="SFLD" id="SFLDG01140">
    <property type="entry name" value="C2.B:_Phosphomannomutase_and_P"/>
    <property type="match status" value="1"/>
</dbReference>
<dbReference type="InterPro" id="IPR000150">
    <property type="entry name" value="Cof"/>
</dbReference>
<name>A0A8J2ZS14_9BACI</name>
<dbReference type="GO" id="GO:0016791">
    <property type="term" value="F:phosphatase activity"/>
    <property type="evidence" value="ECO:0007669"/>
    <property type="project" value="TreeGrafter"/>
</dbReference>
<keyword evidence="1" id="KW-0378">Hydrolase</keyword>
<dbReference type="SUPFAM" id="SSF56784">
    <property type="entry name" value="HAD-like"/>
    <property type="match status" value="1"/>
</dbReference>
<organism evidence="1 2">
    <name type="scientific">Compostibacillus humi</name>
    <dbReference type="NCBI Taxonomy" id="1245525"/>
    <lineage>
        <taxon>Bacteria</taxon>
        <taxon>Bacillati</taxon>
        <taxon>Bacillota</taxon>
        <taxon>Bacilli</taxon>
        <taxon>Bacillales</taxon>
        <taxon>Bacillaceae</taxon>
        <taxon>Compostibacillus</taxon>
    </lineage>
</organism>
<dbReference type="SFLD" id="SFLDG01144">
    <property type="entry name" value="C2.B.4:_PGP_Like"/>
    <property type="match status" value="1"/>
</dbReference>